<feature type="domain" description="Heterokaryon incompatibility" evidence="1">
    <location>
        <begin position="49"/>
        <end position="184"/>
    </location>
</feature>
<dbReference type="Pfam" id="PF06985">
    <property type="entry name" value="HET"/>
    <property type="match status" value="1"/>
</dbReference>
<organism evidence="2 3">
    <name type="scientific">Lepidopterella palustris CBS 459.81</name>
    <dbReference type="NCBI Taxonomy" id="1314670"/>
    <lineage>
        <taxon>Eukaryota</taxon>
        <taxon>Fungi</taxon>
        <taxon>Dikarya</taxon>
        <taxon>Ascomycota</taxon>
        <taxon>Pezizomycotina</taxon>
        <taxon>Dothideomycetes</taxon>
        <taxon>Pleosporomycetidae</taxon>
        <taxon>Mytilinidiales</taxon>
        <taxon>Argynnaceae</taxon>
        <taxon>Lepidopterella</taxon>
    </lineage>
</organism>
<accession>A0A8E2J8X0</accession>
<name>A0A8E2J8X0_9PEZI</name>
<protein>
    <submittedName>
        <fullName evidence="2">HET-domain-containing protein</fullName>
    </submittedName>
</protein>
<dbReference type="OrthoDB" id="194358at2759"/>
<proteinExistence type="predicted"/>
<feature type="non-terminal residue" evidence="2">
    <location>
        <position position="455"/>
    </location>
</feature>
<evidence type="ECO:0000313" key="3">
    <source>
        <dbReference type="Proteomes" id="UP000250266"/>
    </source>
</evidence>
<reference evidence="2 3" key="1">
    <citation type="journal article" date="2016" name="Nat. Commun.">
        <title>Ectomycorrhizal ecology is imprinted in the genome of the dominant symbiotic fungus Cenococcum geophilum.</title>
        <authorList>
            <consortium name="DOE Joint Genome Institute"/>
            <person name="Peter M."/>
            <person name="Kohler A."/>
            <person name="Ohm R.A."/>
            <person name="Kuo A."/>
            <person name="Krutzmann J."/>
            <person name="Morin E."/>
            <person name="Arend M."/>
            <person name="Barry K.W."/>
            <person name="Binder M."/>
            <person name="Choi C."/>
            <person name="Clum A."/>
            <person name="Copeland A."/>
            <person name="Grisel N."/>
            <person name="Haridas S."/>
            <person name="Kipfer T."/>
            <person name="LaButti K."/>
            <person name="Lindquist E."/>
            <person name="Lipzen A."/>
            <person name="Maire R."/>
            <person name="Meier B."/>
            <person name="Mihaltcheva S."/>
            <person name="Molinier V."/>
            <person name="Murat C."/>
            <person name="Poggeler S."/>
            <person name="Quandt C.A."/>
            <person name="Sperisen C."/>
            <person name="Tritt A."/>
            <person name="Tisserant E."/>
            <person name="Crous P.W."/>
            <person name="Henrissat B."/>
            <person name="Nehls U."/>
            <person name="Egli S."/>
            <person name="Spatafora J.W."/>
            <person name="Grigoriev I.V."/>
            <person name="Martin F.M."/>
        </authorList>
    </citation>
    <scope>NUCLEOTIDE SEQUENCE [LARGE SCALE GENOMIC DNA]</scope>
    <source>
        <strain evidence="2 3">CBS 459.81</strain>
    </source>
</reference>
<sequence length="455" mass="52298">MNKYRYSKLTSPTNIRLLRLLPKERDPKNIRCELFEYPLQDLSGPFPLYEAISYVWGSKENLQSIIIDDRSFDITRNLFTALRHVRDDKLPRTVWVDAICINQDDTEKERQIGLMAEIYAKASCVIVWLGDAEDDGDPLEAIRLIGEKSTERSVAELSTAELTQQKIPQLLKRRWFQRIWVLQEVAAARHILIKCGSTEIDGHAFCVGLEVVRKALNYPIIPAAFLIYGAVFRSRQISRNHGRLSLDICSLGELVDMYHTHKAEIRHDKIYALLGMCSDHYRLLSEATLEPDYNLEWKILMQRLIMFFIGSKASVHTWNDKEIAVIKSKGSILGKVLKVGSKGGNSQSIEAVFKDTSPRMGTLRDYPVQSSVRWTLRAPAKSIQPGDLICFLEGASEPTIVRLNKEYFTVIMVKAVFPEREKSGDYTIQRSEILQSATFYRDFLLVWDWENFLEQ</sequence>
<dbReference type="InterPro" id="IPR052895">
    <property type="entry name" value="HetReg/Transcr_Mod"/>
</dbReference>
<gene>
    <name evidence="2" type="ORF">K432DRAFT_364546</name>
</gene>
<evidence type="ECO:0000313" key="2">
    <source>
        <dbReference type="EMBL" id="OCK73685.1"/>
    </source>
</evidence>
<dbReference type="AlphaFoldDB" id="A0A8E2J8X0"/>
<evidence type="ECO:0000259" key="1">
    <source>
        <dbReference type="Pfam" id="PF06985"/>
    </source>
</evidence>
<dbReference type="EMBL" id="KV745686">
    <property type="protein sequence ID" value="OCK73685.1"/>
    <property type="molecule type" value="Genomic_DNA"/>
</dbReference>
<dbReference type="PANTHER" id="PTHR24148">
    <property type="entry name" value="ANKYRIN REPEAT DOMAIN-CONTAINING PROTEIN 39 HOMOLOG-RELATED"/>
    <property type="match status" value="1"/>
</dbReference>
<dbReference type="Proteomes" id="UP000250266">
    <property type="component" value="Unassembled WGS sequence"/>
</dbReference>
<keyword evidence="3" id="KW-1185">Reference proteome</keyword>
<dbReference type="InterPro" id="IPR010730">
    <property type="entry name" value="HET"/>
</dbReference>
<dbReference type="PANTHER" id="PTHR24148:SF78">
    <property type="entry name" value="HETEROKARYON INCOMPATIBILITY DOMAIN-CONTAINING PROTEIN"/>
    <property type="match status" value="1"/>
</dbReference>